<dbReference type="SUPFAM" id="SSF55729">
    <property type="entry name" value="Acyl-CoA N-acyltransferases (Nat)"/>
    <property type="match status" value="1"/>
</dbReference>
<evidence type="ECO:0000256" key="2">
    <source>
        <dbReference type="ARBA" id="ARBA00023315"/>
    </source>
</evidence>
<dbReference type="Pfam" id="PF00583">
    <property type="entry name" value="Acetyltransf_1"/>
    <property type="match status" value="1"/>
</dbReference>
<keyword evidence="2" id="KW-0012">Acyltransferase</keyword>
<keyword evidence="5" id="KW-1185">Reference proteome</keyword>
<dbReference type="InterPro" id="IPR000182">
    <property type="entry name" value="GNAT_dom"/>
</dbReference>
<dbReference type="OrthoDB" id="9805924at2"/>
<proteinExistence type="predicted"/>
<dbReference type="CDD" id="cd04301">
    <property type="entry name" value="NAT_SF"/>
    <property type="match status" value="1"/>
</dbReference>
<gene>
    <name evidence="4" type="ORF">EAS64_08600</name>
</gene>
<keyword evidence="1 4" id="KW-0808">Transferase</keyword>
<organism evidence="4 5">
    <name type="scientific">Trebonia kvetii</name>
    <dbReference type="NCBI Taxonomy" id="2480626"/>
    <lineage>
        <taxon>Bacteria</taxon>
        <taxon>Bacillati</taxon>
        <taxon>Actinomycetota</taxon>
        <taxon>Actinomycetes</taxon>
        <taxon>Streptosporangiales</taxon>
        <taxon>Treboniaceae</taxon>
        <taxon>Trebonia</taxon>
    </lineage>
</organism>
<dbReference type="RefSeq" id="WP_145852177.1">
    <property type="nucleotide sequence ID" value="NZ_RPFW01000001.1"/>
</dbReference>
<comment type="caution">
    <text evidence="4">The sequence shown here is derived from an EMBL/GenBank/DDBJ whole genome shotgun (WGS) entry which is preliminary data.</text>
</comment>
<dbReference type="PROSITE" id="PS51186">
    <property type="entry name" value="GNAT"/>
    <property type="match status" value="1"/>
</dbReference>
<dbReference type="GO" id="GO:0016747">
    <property type="term" value="F:acyltransferase activity, transferring groups other than amino-acyl groups"/>
    <property type="evidence" value="ECO:0007669"/>
    <property type="project" value="InterPro"/>
</dbReference>
<dbReference type="AlphaFoldDB" id="A0A6P2C7C5"/>
<evidence type="ECO:0000256" key="1">
    <source>
        <dbReference type="ARBA" id="ARBA00022679"/>
    </source>
</evidence>
<feature type="domain" description="N-acetyltransferase" evidence="3">
    <location>
        <begin position="3"/>
        <end position="155"/>
    </location>
</feature>
<protein>
    <submittedName>
        <fullName evidence="4">GNAT family N-acetyltransferase</fullName>
    </submittedName>
</protein>
<accession>A0A6P2C7C5</accession>
<name>A0A6P2C7C5_9ACTN</name>
<dbReference type="Proteomes" id="UP000460272">
    <property type="component" value="Unassembled WGS sequence"/>
</dbReference>
<evidence type="ECO:0000313" key="4">
    <source>
        <dbReference type="EMBL" id="TVZ07332.1"/>
    </source>
</evidence>
<dbReference type="EMBL" id="RPFW01000001">
    <property type="protein sequence ID" value="TVZ07332.1"/>
    <property type="molecule type" value="Genomic_DNA"/>
</dbReference>
<dbReference type="Gene3D" id="3.40.630.30">
    <property type="match status" value="1"/>
</dbReference>
<sequence length="155" mass="16827">MTHNVRVASRDDADAIGRLLYAFNREFDEPTPAPSALAERMRLLLDGDDTVVLLADDGLAGPAGLAVLRFRAAIWSAGLECYLAELYVTPDRRGRGLGRALMEAVLHEARGLGADTMDIGVDEPDVAARRLYETLGFTNRAGGDGGVMYVYERDL</sequence>
<dbReference type="InterPro" id="IPR016181">
    <property type="entry name" value="Acyl_CoA_acyltransferase"/>
</dbReference>
<dbReference type="PANTHER" id="PTHR43877">
    <property type="entry name" value="AMINOALKYLPHOSPHONATE N-ACETYLTRANSFERASE-RELATED-RELATED"/>
    <property type="match status" value="1"/>
</dbReference>
<evidence type="ECO:0000259" key="3">
    <source>
        <dbReference type="PROSITE" id="PS51186"/>
    </source>
</evidence>
<evidence type="ECO:0000313" key="5">
    <source>
        <dbReference type="Proteomes" id="UP000460272"/>
    </source>
</evidence>
<reference evidence="4 5" key="1">
    <citation type="submission" date="2018-11" db="EMBL/GenBank/DDBJ databases">
        <title>Trebonia kvetii gen.nov., sp.nov., a novel acidophilic actinobacterium, and proposal of the new actinobacterial family Treboniaceae fam. nov.</title>
        <authorList>
            <person name="Rapoport D."/>
            <person name="Sagova-Mareckova M."/>
            <person name="Sedlacek I."/>
            <person name="Provaznik J."/>
            <person name="Kralova S."/>
            <person name="Pavlinic D."/>
            <person name="Benes V."/>
            <person name="Kopecky J."/>
        </authorList>
    </citation>
    <scope>NUCLEOTIDE SEQUENCE [LARGE SCALE GENOMIC DNA]</scope>
    <source>
        <strain evidence="4 5">15Tr583</strain>
    </source>
</reference>
<dbReference type="InterPro" id="IPR050832">
    <property type="entry name" value="Bact_Acetyltransf"/>
</dbReference>